<proteinExistence type="predicted"/>
<evidence type="ECO:0000313" key="7">
    <source>
        <dbReference type="EMBL" id="OUJ75740.1"/>
    </source>
</evidence>
<evidence type="ECO:0000256" key="1">
    <source>
        <dbReference type="ARBA" id="ARBA00004651"/>
    </source>
</evidence>
<organism evidence="7 8">
    <name type="scientific">Hymenobacter crusticola</name>
    <dbReference type="NCBI Taxonomy" id="1770526"/>
    <lineage>
        <taxon>Bacteria</taxon>
        <taxon>Pseudomonadati</taxon>
        <taxon>Bacteroidota</taxon>
        <taxon>Cytophagia</taxon>
        <taxon>Cytophagales</taxon>
        <taxon>Hymenobacteraceae</taxon>
        <taxon>Hymenobacter</taxon>
    </lineage>
</organism>
<feature type="transmembrane region" description="Helical" evidence="6">
    <location>
        <begin position="76"/>
        <end position="95"/>
    </location>
</feature>
<evidence type="ECO:0000256" key="4">
    <source>
        <dbReference type="ARBA" id="ARBA00022989"/>
    </source>
</evidence>
<dbReference type="GO" id="GO:0005886">
    <property type="term" value="C:plasma membrane"/>
    <property type="evidence" value="ECO:0007669"/>
    <property type="project" value="UniProtKB-SubCell"/>
</dbReference>
<name>A0A243WJE1_9BACT</name>
<evidence type="ECO:0000313" key="8">
    <source>
        <dbReference type="Proteomes" id="UP000194873"/>
    </source>
</evidence>
<dbReference type="PANTHER" id="PTHR30250:SF11">
    <property type="entry name" value="O-ANTIGEN TRANSPORTER-RELATED"/>
    <property type="match status" value="1"/>
</dbReference>
<feature type="transmembrane region" description="Helical" evidence="6">
    <location>
        <begin position="101"/>
        <end position="124"/>
    </location>
</feature>
<dbReference type="EMBL" id="MTSE01000001">
    <property type="protein sequence ID" value="OUJ75740.1"/>
    <property type="molecule type" value="Genomic_DNA"/>
</dbReference>
<keyword evidence="8" id="KW-1185">Reference proteome</keyword>
<feature type="transmembrane region" description="Helical" evidence="6">
    <location>
        <begin position="281"/>
        <end position="305"/>
    </location>
</feature>
<evidence type="ECO:0000256" key="2">
    <source>
        <dbReference type="ARBA" id="ARBA00022475"/>
    </source>
</evidence>
<protein>
    <submittedName>
        <fullName evidence="7">Uncharacterized protein</fullName>
    </submittedName>
</protein>
<comment type="subcellular location">
    <subcellularLocation>
        <location evidence="1">Cell membrane</location>
        <topology evidence="1">Multi-pass membrane protein</topology>
    </subcellularLocation>
</comment>
<keyword evidence="5 6" id="KW-0472">Membrane</keyword>
<reference evidence="7 8" key="1">
    <citation type="submission" date="2017-01" db="EMBL/GenBank/DDBJ databases">
        <title>A new Hymenobacter.</title>
        <authorList>
            <person name="Liang Y."/>
            <person name="Feng F."/>
        </authorList>
    </citation>
    <scope>NUCLEOTIDE SEQUENCE [LARGE SCALE GENOMIC DNA]</scope>
    <source>
        <strain evidence="7">MIMBbqt21</strain>
    </source>
</reference>
<accession>A0A243WJE1</accession>
<evidence type="ECO:0000256" key="6">
    <source>
        <dbReference type="SAM" id="Phobius"/>
    </source>
</evidence>
<feature type="transmembrane region" description="Helical" evidence="6">
    <location>
        <begin position="37"/>
        <end position="64"/>
    </location>
</feature>
<dbReference type="AlphaFoldDB" id="A0A243WJE1"/>
<feature type="transmembrane region" description="Helical" evidence="6">
    <location>
        <begin position="12"/>
        <end position="31"/>
    </location>
</feature>
<keyword evidence="2" id="KW-1003">Cell membrane</keyword>
<feature type="transmembrane region" description="Helical" evidence="6">
    <location>
        <begin position="161"/>
        <end position="180"/>
    </location>
</feature>
<dbReference type="PANTHER" id="PTHR30250">
    <property type="entry name" value="PST FAMILY PREDICTED COLANIC ACID TRANSPORTER"/>
    <property type="match status" value="1"/>
</dbReference>
<gene>
    <name evidence="7" type="ORF">BXP70_00050</name>
</gene>
<keyword evidence="4 6" id="KW-1133">Transmembrane helix</keyword>
<feature type="transmembrane region" description="Helical" evidence="6">
    <location>
        <begin position="131"/>
        <end position="155"/>
    </location>
</feature>
<sequence>MVRRILQNFATRFATALLSFAIVWFTARYLGASGRGAVSLFTTDCAALLLFTGLVGGSSLIYLSPKRSIWHLLPPAYVWAVVVCIAGTLAVGLLRPVPITYLGHLGALSLLQAFFTINTLLLLGRKRETTYNFLTVLQVTLLAGCLLLAFAGLAWREVPVYYYATYVAYGIPLLLSFIALSRLPDRWAGGQGLRETTRELAQNGRGAHLSNILAFANYRLSYYFVAHYVDAHAVGVLSVGVALAEAVWLIPRSTALVQYVDLVHATDKQAQVAPALGVARLSLLATGAGVLTLSLLPASVFMAVFGPEFGAARSVIILLAPGVLAIASNIMCSTYFSGLGQYRTNNISTALGLAVTVPACWLLIPKLGIQGAALASSLSYLASMAYLLRAFGHATGTGVEALLPNRTDLQRVTQ</sequence>
<comment type="caution">
    <text evidence="7">The sequence shown here is derived from an EMBL/GenBank/DDBJ whole genome shotgun (WGS) entry which is preliminary data.</text>
</comment>
<dbReference type="InterPro" id="IPR050833">
    <property type="entry name" value="Poly_Biosynth_Transport"/>
</dbReference>
<dbReference type="Proteomes" id="UP000194873">
    <property type="component" value="Unassembled WGS sequence"/>
</dbReference>
<evidence type="ECO:0000256" key="3">
    <source>
        <dbReference type="ARBA" id="ARBA00022692"/>
    </source>
</evidence>
<feature type="transmembrane region" description="Helical" evidence="6">
    <location>
        <begin position="344"/>
        <end position="364"/>
    </location>
</feature>
<keyword evidence="3 6" id="KW-0812">Transmembrane</keyword>
<evidence type="ECO:0000256" key="5">
    <source>
        <dbReference type="ARBA" id="ARBA00023136"/>
    </source>
</evidence>
<feature type="transmembrane region" description="Helical" evidence="6">
    <location>
        <begin position="311"/>
        <end position="332"/>
    </location>
</feature>